<evidence type="ECO:0000313" key="2">
    <source>
        <dbReference type="EMBL" id="CAJ1405376.1"/>
    </source>
</evidence>
<organism evidence="2 3">
    <name type="scientific">Effrenium voratum</name>
    <dbReference type="NCBI Taxonomy" id="2562239"/>
    <lineage>
        <taxon>Eukaryota</taxon>
        <taxon>Sar</taxon>
        <taxon>Alveolata</taxon>
        <taxon>Dinophyceae</taxon>
        <taxon>Suessiales</taxon>
        <taxon>Symbiodiniaceae</taxon>
        <taxon>Effrenium</taxon>
    </lineage>
</organism>
<proteinExistence type="predicted"/>
<feature type="transmembrane region" description="Helical" evidence="1">
    <location>
        <begin position="35"/>
        <end position="53"/>
    </location>
</feature>
<reference evidence="2" key="1">
    <citation type="submission" date="2023-08" db="EMBL/GenBank/DDBJ databases">
        <authorList>
            <person name="Chen Y."/>
            <person name="Shah S."/>
            <person name="Dougan E. K."/>
            <person name="Thang M."/>
            <person name="Chan C."/>
        </authorList>
    </citation>
    <scope>NUCLEOTIDE SEQUENCE</scope>
</reference>
<keyword evidence="1" id="KW-1133">Transmembrane helix</keyword>
<evidence type="ECO:0000256" key="1">
    <source>
        <dbReference type="SAM" id="Phobius"/>
    </source>
</evidence>
<keyword evidence="3" id="KW-1185">Reference proteome</keyword>
<dbReference type="EMBL" id="CAUJNA010003581">
    <property type="protein sequence ID" value="CAJ1405376.1"/>
    <property type="molecule type" value="Genomic_DNA"/>
</dbReference>
<feature type="transmembrane region" description="Helical" evidence="1">
    <location>
        <begin position="80"/>
        <end position="101"/>
    </location>
</feature>
<comment type="caution">
    <text evidence="2">The sequence shown here is derived from an EMBL/GenBank/DDBJ whole genome shotgun (WGS) entry which is preliminary data.</text>
</comment>
<keyword evidence="1" id="KW-0812">Transmembrane</keyword>
<evidence type="ECO:0000313" key="3">
    <source>
        <dbReference type="Proteomes" id="UP001178507"/>
    </source>
</evidence>
<gene>
    <name evidence="2" type="ORF">EVOR1521_LOCUS27605</name>
</gene>
<accession>A0AA36JHX4</accession>
<name>A0AA36JHX4_9DINO</name>
<protein>
    <submittedName>
        <fullName evidence="2">Uncharacterized protein</fullName>
    </submittedName>
</protein>
<sequence length="102" mass="10690">MGSAMGESRYGDKKDAQARLDIATAALRAKGGDHALLDAAGVVAFFSAMTIMVDATGHNNPFMPKITRVMERVVDVKKKVAGWLLPACVGLVLCCAGGLALR</sequence>
<dbReference type="AlphaFoldDB" id="A0AA36JHX4"/>
<keyword evidence="1" id="KW-0472">Membrane</keyword>
<dbReference type="Proteomes" id="UP001178507">
    <property type="component" value="Unassembled WGS sequence"/>
</dbReference>